<dbReference type="Proteomes" id="UP000823775">
    <property type="component" value="Unassembled WGS sequence"/>
</dbReference>
<proteinExistence type="predicted"/>
<evidence type="ECO:0000313" key="2">
    <source>
        <dbReference type="Proteomes" id="UP000823775"/>
    </source>
</evidence>
<name>A0ABS8SB70_DATST</name>
<accession>A0ABS8SB70</accession>
<dbReference type="EMBL" id="JACEIK010000385">
    <property type="protein sequence ID" value="MCD7456089.1"/>
    <property type="molecule type" value="Genomic_DNA"/>
</dbReference>
<organism evidence="1 2">
    <name type="scientific">Datura stramonium</name>
    <name type="common">Jimsonweed</name>
    <name type="synonym">Common thornapple</name>
    <dbReference type="NCBI Taxonomy" id="4076"/>
    <lineage>
        <taxon>Eukaryota</taxon>
        <taxon>Viridiplantae</taxon>
        <taxon>Streptophyta</taxon>
        <taxon>Embryophyta</taxon>
        <taxon>Tracheophyta</taxon>
        <taxon>Spermatophyta</taxon>
        <taxon>Magnoliopsida</taxon>
        <taxon>eudicotyledons</taxon>
        <taxon>Gunneridae</taxon>
        <taxon>Pentapetalae</taxon>
        <taxon>asterids</taxon>
        <taxon>lamiids</taxon>
        <taxon>Solanales</taxon>
        <taxon>Solanaceae</taxon>
        <taxon>Solanoideae</taxon>
        <taxon>Datureae</taxon>
        <taxon>Datura</taxon>
    </lineage>
</organism>
<reference evidence="1 2" key="1">
    <citation type="journal article" date="2021" name="BMC Genomics">
        <title>Datura genome reveals duplications of psychoactive alkaloid biosynthetic genes and high mutation rate following tissue culture.</title>
        <authorList>
            <person name="Rajewski A."/>
            <person name="Carter-House D."/>
            <person name="Stajich J."/>
            <person name="Litt A."/>
        </authorList>
    </citation>
    <scope>NUCLEOTIDE SEQUENCE [LARGE SCALE GENOMIC DNA]</scope>
    <source>
        <strain evidence="1">AR-01</strain>
    </source>
</reference>
<comment type="caution">
    <text evidence="1">The sequence shown here is derived from an EMBL/GenBank/DDBJ whole genome shotgun (WGS) entry which is preliminary data.</text>
</comment>
<evidence type="ECO:0000313" key="1">
    <source>
        <dbReference type="EMBL" id="MCD7456089.1"/>
    </source>
</evidence>
<gene>
    <name evidence="1" type="ORF">HAX54_030616</name>
</gene>
<keyword evidence="2" id="KW-1185">Reference proteome</keyword>
<sequence>MNIAAVEGRSAMVMQGGMPVVSVELVHALSTNVQIGEKGEDDQTLPENPWGTCANHIRYTTLLQLGHKKVDRRKLSKTWQSKNPTEAGNQTEKEIEDNIIVSENESMSLKGDGWTQVKGKSVNKAPLASSTQVDVIGTCNGFNPLADNTLQHMIQEAFARLEQSGEVNTSPPK</sequence>
<protein>
    <submittedName>
        <fullName evidence="1">Uncharacterized protein</fullName>
    </submittedName>
</protein>